<dbReference type="GO" id="GO:0004222">
    <property type="term" value="F:metalloendopeptidase activity"/>
    <property type="evidence" value="ECO:0007669"/>
    <property type="project" value="InterPro"/>
</dbReference>
<proteinExistence type="predicted"/>
<dbReference type="EMBL" id="KN881645">
    <property type="protein sequence ID" value="KIY52206.1"/>
    <property type="molecule type" value="Genomic_DNA"/>
</dbReference>
<feature type="transmembrane region" description="Helical" evidence="6">
    <location>
        <begin position="6"/>
        <end position="32"/>
    </location>
</feature>
<dbReference type="OrthoDB" id="7694678at2759"/>
<feature type="transmembrane region" description="Helical" evidence="6">
    <location>
        <begin position="389"/>
        <end position="410"/>
    </location>
</feature>
<keyword evidence="4 6" id="KW-0472">Membrane</keyword>
<feature type="transmembrane region" description="Helical" evidence="6">
    <location>
        <begin position="96"/>
        <end position="116"/>
    </location>
</feature>
<feature type="domain" description="Peptidase M50" evidence="7">
    <location>
        <begin position="66"/>
        <end position="364"/>
    </location>
</feature>
<dbReference type="PANTHER" id="PTHR13325">
    <property type="entry name" value="PROTEASE M50 MEMBRANE-BOUND TRANSCRIPTION FACTOR SITE 2 PROTEASE"/>
    <property type="match status" value="1"/>
</dbReference>
<dbReference type="GO" id="GO:1905897">
    <property type="term" value="P:regulation of response to endoplasmic reticulum stress"/>
    <property type="evidence" value="ECO:0007669"/>
    <property type="project" value="TreeGrafter"/>
</dbReference>
<evidence type="ECO:0000256" key="4">
    <source>
        <dbReference type="ARBA" id="ARBA00023136"/>
    </source>
</evidence>
<evidence type="ECO:0000256" key="5">
    <source>
        <dbReference type="ARBA" id="ARBA00032658"/>
    </source>
</evidence>
<name>A0A0D7ALN4_9AGAR</name>
<accession>A0A0D7ALN4</accession>
<keyword evidence="2 6" id="KW-0812">Transmembrane</keyword>
<evidence type="ECO:0000256" key="3">
    <source>
        <dbReference type="ARBA" id="ARBA00022989"/>
    </source>
</evidence>
<dbReference type="GO" id="GO:0012505">
    <property type="term" value="C:endomembrane system"/>
    <property type="evidence" value="ECO:0007669"/>
    <property type="project" value="UniProtKB-SubCell"/>
</dbReference>
<keyword evidence="3 6" id="KW-1133">Transmembrane helix</keyword>
<comment type="subcellular location">
    <subcellularLocation>
        <location evidence="1">Endomembrane system</location>
        <topology evidence="1">Multi-pass membrane protein</topology>
    </subcellularLocation>
</comment>
<dbReference type="GO" id="GO:0005737">
    <property type="term" value="C:cytoplasm"/>
    <property type="evidence" value="ECO:0007669"/>
    <property type="project" value="TreeGrafter"/>
</dbReference>
<organism evidence="8 9">
    <name type="scientific">Fistulina hepatica ATCC 64428</name>
    <dbReference type="NCBI Taxonomy" id="1128425"/>
    <lineage>
        <taxon>Eukaryota</taxon>
        <taxon>Fungi</taxon>
        <taxon>Dikarya</taxon>
        <taxon>Basidiomycota</taxon>
        <taxon>Agaricomycotina</taxon>
        <taxon>Agaricomycetes</taxon>
        <taxon>Agaricomycetidae</taxon>
        <taxon>Agaricales</taxon>
        <taxon>Fistulinaceae</taxon>
        <taxon>Fistulina</taxon>
    </lineage>
</organism>
<evidence type="ECO:0000256" key="1">
    <source>
        <dbReference type="ARBA" id="ARBA00004127"/>
    </source>
</evidence>
<dbReference type="PRINTS" id="PR01000">
    <property type="entry name" value="SREBPS2PTASE"/>
</dbReference>
<gene>
    <name evidence="8" type="ORF">FISHEDRAFT_70153</name>
</gene>
<dbReference type="Pfam" id="PF02163">
    <property type="entry name" value="Peptidase_M50"/>
    <property type="match status" value="1"/>
</dbReference>
<reference evidence="8 9" key="1">
    <citation type="journal article" date="2015" name="Fungal Genet. Biol.">
        <title>Evolution of novel wood decay mechanisms in Agaricales revealed by the genome sequences of Fistulina hepatica and Cylindrobasidium torrendii.</title>
        <authorList>
            <person name="Floudas D."/>
            <person name="Held B.W."/>
            <person name="Riley R."/>
            <person name="Nagy L.G."/>
            <person name="Koehler G."/>
            <person name="Ransdell A.S."/>
            <person name="Younus H."/>
            <person name="Chow J."/>
            <person name="Chiniquy J."/>
            <person name="Lipzen A."/>
            <person name="Tritt A."/>
            <person name="Sun H."/>
            <person name="Haridas S."/>
            <person name="LaButti K."/>
            <person name="Ohm R.A."/>
            <person name="Kues U."/>
            <person name="Blanchette R.A."/>
            <person name="Grigoriev I.V."/>
            <person name="Minto R.E."/>
            <person name="Hibbett D.S."/>
        </authorList>
    </citation>
    <scope>NUCLEOTIDE SEQUENCE [LARGE SCALE GENOMIC DNA]</scope>
    <source>
        <strain evidence="8 9">ATCC 64428</strain>
    </source>
</reference>
<dbReference type="InterPro" id="IPR008915">
    <property type="entry name" value="Peptidase_M50"/>
</dbReference>
<evidence type="ECO:0000256" key="2">
    <source>
        <dbReference type="ARBA" id="ARBA00022692"/>
    </source>
</evidence>
<feature type="transmembrane region" description="Helical" evidence="6">
    <location>
        <begin position="53"/>
        <end position="76"/>
    </location>
</feature>
<evidence type="ECO:0000259" key="7">
    <source>
        <dbReference type="Pfam" id="PF02163"/>
    </source>
</evidence>
<dbReference type="Proteomes" id="UP000054144">
    <property type="component" value="Unassembled WGS sequence"/>
</dbReference>
<protein>
    <recommendedName>
        <fullName evidence="5">Endopeptidase S2P</fullName>
    </recommendedName>
</protein>
<dbReference type="AlphaFoldDB" id="A0A0D7ALN4"/>
<dbReference type="PANTHER" id="PTHR13325:SF3">
    <property type="entry name" value="MEMBRANE-BOUND TRANSCRIPTION FACTOR SITE-2 PROTEASE"/>
    <property type="match status" value="1"/>
</dbReference>
<dbReference type="InterPro" id="IPR001193">
    <property type="entry name" value="MBTPS2"/>
</dbReference>
<evidence type="ECO:0000313" key="8">
    <source>
        <dbReference type="EMBL" id="KIY52206.1"/>
    </source>
</evidence>
<sequence>MASAIFLLFLCEFKLLLPYLGGVASLGTTNSLSKRVFTAQTEPSSSSFDIKPIIPGFTVPTSHIVYILLAVFASQIVHEMGHAFAATIEQVPVTSAGFSLLVVIPSAFVSMTTTAFDTVSSRARLRIIAAGPWHNALLFATILVAKQMAGWVVSYEDVGGLGLFVAEVDAESALHQRLPIGSIITALDDTPMARSSVRSWNDFFTAPEQDLADTWGWCINPDFYNGSRDCCDSHTTTSPLSCFTSVSEQRCVDPVPIMTSPASSDRCQGSTLGCSDGQIDERVLLWQGEKSEVQHSVVVDRYRPRHPIYLKFWPEAAVIFVQYLEMATISLYLFNLLPLPRLDGEQLLKAFLDLISNAPSPLEVYDVEALQSTDSRPRQLRWRMRIWSGVRYCVSVNVGFSLVLATIKVYKG</sequence>
<evidence type="ECO:0000256" key="6">
    <source>
        <dbReference type="SAM" id="Phobius"/>
    </source>
</evidence>
<dbReference type="GO" id="GO:0016020">
    <property type="term" value="C:membrane"/>
    <property type="evidence" value="ECO:0007669"/>
    <property type="project" value="InterPro"/>
</dbReference>
<keyword evidence="9" id="KW-1185">Reference proteome</keyword>
<evidence type="ECO:0000313" key="9">
    <source>
        <dbReference type="Proteomes" id="UP000054144"/>
    </source>
</evidence>
<dbReference type="GO" id="GO:0031293">
    <property type="term" value="P:membrane protein intracellular domain proteolysis"/>
    <property type="evidence" value="ECO:0007669"/>
    <property type="project" value="TreeGrafter"/>
</dbReference>